<name>A0A9W8Q8A8_AKAMU</name>
<feature type="transmembrane region" description="Helical" evidence="2">
    <location>
        <begin position="1197"/>
        <end position="1218"/>
    </location>
</feature>
<sequence length="1311" mass="141982">MDDGPIRTVIKTFSFKPPLIKINSIPVENKDDDETTIGESTRLALVPPSSSKASSVTFVEENPHDAYANPDPIVHTHGWKPETMQSPVLLALALASLLIAALLEILAQKSATDGALSIVATAEDIPPLVSFSYLYLPTIVAVLYSLAWNWVDLDVKRMQPWLQLSREKGALGKDSLFLDYPVDFVAFVPFKAAKKRHWAVFYSGTIVVLVFWLLTPMQGAVFGTAPVMVSHTTNMSHPMALVEASQQAQLLDPAVLNAGYAITWLSQEYPAFTTPDYALLPFSPCTASHFPAPAANWTGRTVRYWTELACRPAIVERHPALSWGPVVADFLDGRGCNASNIMVHPGLRGIPRYMMLYVGYQDSAWAEVTLDTSPGCRGRPGAGGSAGAGGAWNEFLATWSEWDNSTTPRTSEVRGAFCETSYWRQPVTATVDAATLRPLDGTVAPLAAPERLPDDDSVFNASAFQFLLGAGVSSVEGAPREYPFTTLLEQFARLVDAELPFPLSPMLGFAIGLSRAGNVSTARFADLDVVRAAFGAAHRMLFSVAFQRLLVNSTGTPGVAGGQAHVARYGVVVSRAFSALVEGVLGLVAVMTLLLLWTCRRAPSMLSEDMSSLSSLVALVRQSGGGGGGDDGTELQDVFAGTGHMGEDELRCRLGGYRFQLRCGCHDGSSSLSSGMPTMRVTGRPDYEEQQTEESGRLKDEFRPAGYLAPIKPVVLRTWTGVVFWVVIATATGVLVCLKQKDSELGGLPLPSMNPEVNTMLTSYLPTVFSTLVEPVWVLLNRYYCILQPFYDLVSPRQRKSTEPAMQSRYMALPPQLVFWRAIRARHLLLAAVCMTALLGNVLAVGLGALFKELPKRITLPRTFAVLRQPVLVDLQMGGGNSAVRGSSLYDDPYYVVMANFSYGTPLPAWTTSDFSFLPLGGIRASGSSSSSDSSLFSGETVGFGVDANCRAVGTYKSDGLPPEVPVSFLNADPAAVAAALCPATYRLQSPLLNTTGYEMPTELLALEIVETAGSGYRHTVCDETLLVGWARAALRNRTGEMHTSLVACSPTLRTARFRISFDRAGHVFDSVPVGDFGSVWPYQNRSLANTQPLLSSLHGMLRSGAKLRWHNDTVSHDWFNYLLKVYSPGTYAVTDPAAPLPDPAVMAPSVAAVYRTIFAAVLSLNPDMFLAGAPPGAVATGTEARQEQRVFISTSAFAVSGVVLGVYVAMAVAYYALAVKIFLPRMPSSVGSQLSYIAPSSMATAADMRKGMRVLFGRYVGHNGRAQIGIDYADRIVPLDIKRLNDGDTRPRKWSNLRFRRPPSRAETWL</sequence>
<evidence type="ECO:0000313" key="4">
    <source>
        <dbReference type="Proteomes" id="UP001144673"/>
    </source>
</evidence>
<keyword evidence="2" id="KW-1133">Transmembrane helix</keyword>
<dbReference type="PANTHER" id="PTHR37544:SF3">
    <property type="entry name" value="SPRAY"/>
    <property type="match status" value="1"/>
</dbReference>
<keyword evidence="4" id="KW-1185">Reference proteome</keyword>
<feature type="transmembrane region" description="Helical" evidence="2">
    <location>
        <begin position="88"/>
        <end position="107"/>
    </location>
</feature>
<accession>A0A9W8Q8A8</accession>
<dbReference type="KEGG" id="amus:LMH87_002415"/>
<feature type="transmembrane region" description="Helical" evidence="2">
    <location>
        <begin position="828"/>
        <end position="851"/>
    </location>
</feature>
<proteinExistence type="predicted"/>
<dbReference type="RefSeq" id="XP_056050861.1">
    <property type="nucleotide sequence ID" value="XM_056193867.1"/>
</dbReference>
<dbReference type="PANTHER" id="PTHR37544">
    <property type="entry name" value="SPRAY-RELATED"/>
    <property type="match status" value="1"/>
</dbReference>
<dbReference type="Pfam" id="PF11915">
    <property type="entry name" value="DUF3433"/>
    <property type="match status" value="2"/>
</dbReference>
<feature type="transmembrane region" description="Helical" evidence="2">
    <location>
        <begin position="198"/>
        <end position="215"/>
    </location>
</feature>
<reference evidence="3" key="1">
    <citation type="journal article" date="2023" name="Access Microbiol">
        <title>De-novo genome assembly for Akanthomyces muscarius, a biocontrol agent of insect agricultural pests.</title>
        <authorList>
            <person name="Erdos Z."/>
            <person name="Studholme D.J."/>
            <person name="Raymond B."/>
            <person name="Sharma M."/>
        </authorList>
    </citation>
    <scope>NUCLEOTIDE SEQUENCE</scope>
    <source>
        <strain evidence="3">Ve6</strain>
    </source>
</reference>
<feature type="transmembrane region" description="Helical" evidence="2">
    <location>
        <begin position="761"/>
        <end position="780"/>
    </location>
</feature>
<dbReference type="GeneID" id="80889574"/>
<dbReference type="Proteomes" id="UP001144673">
    <property type="component" value="Chromosome 3"/>
</dbReference>
<organism evidence="3 4">
    <name type="scientific">Akanthomyces muscarius</name>
    <name type="common">Entomopathogenic fungus</name>
    <name type="synonym">Lecanicillium muscarium</name>
    <dbReference type="NCBI Taxonomy" id="2231603"/>
    <lineage>
        <taxon>Eukaryota</taxon>
        <taxon>Fungi</taxon>
        <taxon>Dikarya</taxon>
        <taxon>Ascomycota</taxon>
        <taxon>Pezizomycotina</taxon>
        <taxon>Sordariomycetes</taxon>
        <taxon>Hypocreomycetidae</taxon>
        <taxon>Hypocreales</taxon>
        <taxon>Cordycipitaceae</taxon>
        <taxon>Akanthomyces</taxon>
    </lineage>
</organism>
<feature type="transmembrane region" description="Helical" evidence="2">
    <location>
        <begin position="133"/>
        <end position="151"/>
    </location>
</feature>
<evidence type="ECO:0000256" key="1">
    <source>
        <dbReference type="SAM" id="MobiDB-lite"/>
    </source>
</evidence>
<keyword evidence="2" id="KW-0812">Transmembrane</keyword>
<dbReference type="InterPro" id="IPR021840">
    <property type="entry name" value="DUF3433"/>
</dbReference>
<feature type="region of interest" description="Disordered" evidence="1">
    <location>
        <begin position="674"/>
        <end position="696"/>
    </location>
</feature>
<keyword evidence="2" id="KW-0472">Membrane</keyword>
<dbReference type="EMBL" id="JAJHUN010000010">
    <property type="protein sequence ID" value="KAJ4147920.1"/>
    <property type="molecule type" value="Genomic_DNA"/>
</dbReference>
<comment type="caution">
    <text evidence="3">The sequence shown here is derived from an EMBL/GenBank/DDBJ whole genome shotgun (WGS) entry which is preliminary data.</text>
</comment>
<evidence type="ECO:0000313" key="3">
    <source>
        <dbReference type="EMBL" id="KAJ4147920.1"/>
    </source>
</evidence>
<protein>
    <submittedName>
        <fullName evidence="3">Uncharacterized protein</fullName>
    </submittedName>
</protein>
<feature type="transmembrane region" description="Helical" evidence="2">
    <location>
        <begin position="722"/>
        <end position="741"/>
    </location>
</feature>
<evidence type="ECO:0000256" key="2">
    <source>
        <dbReference type="SAM" id="Phobius"/>
    </source>
</evidence>
<gene>
    <name evidence="3" type="ORF">LMH87_002415</name>
</gene>
<feature type="transmembrane region" description="Helical" evidence="2">
    <location>
        <begin position="576"/>
        <end position="597"/>
    </location>
</feature>